<protein>
    <submittedName>
        <fullName evidence="2">Uncharacterized protein</fullName>
    </submittedName>
</protein>
<dbReference type="Proteomes" id="UP000693970">
    <property type="component" value="Unassembled WGS sequence"/>
</dbReference>
<dbReference type="OrthoDB" id="45004at2759"/>
<evidence type="ECO:0000256" key="1">
    <source>
        <dbReference type="SAM" id="MobiDB-lite"/>
    </source>
</evidence>
<organism evidence="2 3">
    <name type="scientific">Nitzschia inconspicua</name>
    <dbReference type="NCBI Taxonomy" id="303405"/>
    <lineage>
        <taxon>Eukaryota</taxon>
        <taxon>Sar</taxon>
        <taxon>Stramenopiles</taxon>
        <taxon>Ochrophyta</taxon>
        <taxon>Bacillariophyta</taxon>
        <taxon>Bacillariophyceae</taxon>
        <taxon>Bacillariophycidae</taxon>
        <taxon>Bacillariales</taxon>
        <taxon>Bacillariaceae</taxon>
        <taxon>Nitzschia</taxon>
    </lineage>
</organism>
<reference evidence="2" key="1">
    <citation type="journal article" date="2021" name="Sci. Rep.">
        <title>Diploid genomic architecture of Nitzschia inconspicua, an elite biomass production diatom.</title>
        <authorList>
            <person name="Oliver A."/>
            <person name="Podell S."/>
            <person name="Pinowska A."/>
            <person name="Traller J.C."/>
            <person name="Smith S.R."/>
            <person name="McClure R."/>
            <person name="Beliaev A."/>
            <person name="Bohutskyi P."/>
            <person name="Hill E.A."/>
            <person name="Rabines A."/>
            <person name="Zheng H."/>
            <person name="Allen L.Z."/>
            <person name="Kuo A."/>
            <person name="Grigoriev I.V."/>
            <person name="Allen A.E."/>
            <person name="Hazlebeck D."/>
            <person name="Allen E.E."/>
        </authorList>
    </citation>
    <scope>NUCLEOTIDE SEQUENCE</scope>
    <source>
        <strain evidence="2">Hildebrandi</strain>
    </source>
</reference>
<evidence type="ECO:0000313" key="2">
    <source>
        <dbReference type="EMBL" id="KAG7346995.1"/>
    </source>
</evidence>
<sequence length="309" mass="34216">MTLIQKITKTVRVLYAIVFLSLVGSKASALALFFPVKTRAPVASHHATISTSSISQDDLEEHCLNPQKQQNTPDKTDPPSNDEASLILKGDISTQSKSLPIVCEDRLFQFFRKPTYRNLLVSGGGERPVETLTVTKTILQQWTEKCKQLGAALPDEEDSILSVESRGIEFPGLKVKSVATVGVKYIDEQPPRHEFVLLGTQEEAKGLAPVVWIYNKLTGANHKKQGNDNMKAQSLSTVSYETNNGNVVFRTKSFLQIGITFPKVLLKILPGDKSTIEEKASSSVQKTLEKDNVQSMKAYEAAYFNEMKL</sequence>
<feature type="compositionally biased region" description="Polar residues" evidence="1">
    <location>
        <begin position="66"/>
        <end position="83"/>
    </location>
</feature>
<feature type="region of interest" description="Disordered" evidence="1">
    <location>
        <begin position="66"/>
        <end position="85"/>
    </location>
</feature>
<name>A0A9K3KQ05_9STRA</name>
<proteinExistence type="predicted"/>
<gene>
    <name evidence="2" type="ORF">IV203_006064</name>
</gene>
<evidence type="ECO:0000313" key="3">
    <source>
        <dbReference type="Proteomes" id="UP000693970"/>
    </source>
</evidence>
<comment type="caution">
    <text evidence="2">The sequence shown here is derived from an EMBL/GenBank/DDBJ whole genome shotgun (WGS) entry which is preliminary data.</text>
</comment>
<dbReference type="EMBL" id="JAGRRH010000021">
    <property type="protein sequence ID" value="KAG7346995.1"/>
    <property type="molecule type" value="Genomic_DNA"/>
</dbReference>
<keyword evidence="3" id="KW-1185">Reference proteome</keyword>
<accession>A0A9K3KQ05</accession>
<dbReference type="AlphaFoldDB" id="A0A9K3KQ05"/>
<reference evidence="2" key="2">
    <citation type="submission" date="2021-04" db="EMBL/GenBank/DDBJ databases">
        <authorList>
            <person name="Podell S."/>
        </authorList>
    </citation>
    <scope>NUCLEOTIDE SEQUENCE</scope>
    <source>
        <strain evidence="2">Hildebrandi</strain>
    </source>
</reference>